<dbReference type="SFLD" id="SFLDS00001">
    <property type="entry name" value="Enolase"/>
    <property type="match status" value="1"/>
</dbReference>
<name>A0A9X3E6E6_9HYPH</name>
<reference evidence="5" key="1">
    <citation type="submission" date="2022-11" db="EMBL/GenBank/DDBJ databases">
        <title>Biodiversity and phylogenetic relationships of bacteria.</title>
        <authorList>
            <person name="Machado R.A.R."/>
            <person name="Bhat A."/>
            <person name="Loulou A."/>
            <person name="Kallel S."/>
        </authorList>
    </citation>
    <scope>NUCLEOTIDE SEQUENCE</scope>
    <source>
        <strain evidence="5">K-TC2</strain>
    </source>
</reference>
<organism evidence="5 6">
    <name type="scientific">Kaistia nematophila</name>
    <dbReference type="NCBI Taxonomy" id="2994654"/>
    <lineage>
        <taxon>Bacteria</taxon>
        <taxon>Pseudomonadati</taxon>
        <taxon>Pseudomonadota</taxon>
        <taxon>Alphaproteobacteria</taxon>
        <taxon>Hyphomicrobiales</taxon>
        <taxon>Kaistiaceae</taxon>
        <taxon>Kaistia</taxon>
    </lineage>
</organism>
<dbReference type="CDD" id="cd03316">
    <property type="entry name" value="MR_like"/>
    <property type="match status" value="1"/>
</dbReference>
<evidence type="ECO:0000256" key="3">
    <source>
        <dbReference type="ARBA" id="ARBA00022842"/>
    </source>
</evidence>
<dbReference type="InterPro" id="IPR013341">
    <property type="entry name" value="Mandelate_racemase_N_dom"/>
</dbReference>
<dbReference type="Gene3D" id="3.30.390.10">
    <property type="entry name" value="Enolase-like, N-terminal domain"/>
    <property type="match status" value="1"/>
</dbReference>
<sequence>MSSRQTIRDIRTRVFHVPLEEPMQDARHGLQTFYELVTAEIETSDGRTGVGYTYTIGTGGHATKAMIDHDLSPMLVGHDADDIDTLYDEMQSRLHYVGRGGIASFAISAVDIALWDLRGLRQDLPLWKMAGGAGNSPLTYRGGVDLNYPLEKLVESVAGYLAQGYRAIKIKVGKPDLAEDVARLRAIRELIGPSAKLMVDGNFGYDLERATAAAQAFEPFDLTWFEEPMEPDDFEGYGRLASATFVPLAQGENLHTLQEFKHAFAHSSLGFIQPDASNCGGVTGFLRVAKLAEELGIPVCSHGMQELHISLVPAVPNAGWLEVHAFQIDRCTHRPLVVENGRAIAPDEPGTGVRFDWAMLEAYAVG</sequence>
<keyword evidence="3" id="KW-0460">Magnesium</keyword>
<dbReference type="SUPFAM" id="SSF51604">
    <property type="entry name" value="Enolase C-terminal domain-like"/>
    <property type="match status" value="1"/>
</dbReference>
<gene>
    <name evidence="5" type="ORF">OSH07_14440</name>
</gene>
<evidence type="ECO:0000313" key="5">
    <source>
        <dbReference type="EMBL" id="MCX5570403.1"/>
    </source>
</evidence>
<evidence type="ECO:0000256" key="2">
    <source>
        <dbReference type="ARBA" id="ARBA00022723"/>
    </source>
</evidence>
<evidence type="ECO:0000313" key="6">
    <source>
        <dbReference type="Proteomes" id="UP001144805"/>
    </source>
</evidence>
<dbReference type="AlphaFoldDB" id="A0A9X3E6E6"/>
<comment type="cofactor">
    <cofactor evidence="1">
        <name>Mg(2+)</name>
        <dbReference type="ChEBI" id="CHEBI:18420"/>
    </cofactor>
</comment>
<keyword evidence="2" id="KW-0479">Metal-binding</keyword>
<evidence type="ECO:0000259" key="4">
    <source>
        <dbReference type="SMART" id="SM00922"/>
    </source>
</evidence>
<dbReference type="InterPro" id="IPR029065">
    <property type="entry name" value="Enolase_C-like"/>
</dbReference>
<dbReference type="InterPro" id="IPR034382">
    <property type="entry name" value="AHGA_cycloisomerase"/>
</dbReference>
<proteinExistence type="predicted"/>
<dbReference type="RefSeq" id="WP_266339364.1">
    <property type="nucleotide sequence ID" value="NZ_JAPKNK010000005.1"/>
</dbReference>
<comment type="caution">
    <text evidence="5">The sequence shown here is derived from an EMBL/GenBank/DDBJ whole genome shotgun (WGS) entry which is preliminary data.</text>
</comment>
<dbReference type="Gene3D" id="3.20.20.120">
    <property type="entry name" value="Enolase-like C-terminal domain"/>
    <property type="match status" value="1"/>
</dbReference>
<dbReference type="SFLD" id="SFLDF00557">
    <property type="entry name" value="3_6-anhydro-alpha-L-galactonat"/>
    <property type="match status" value="1"/>
</dbReference>
<keyword evidence="6" id="KW-1185">Reference proteome</keyword>
<dbReference type="PANTHER" id="PTHR13794:SF58">
    <property type="entry name" value="MITOCHONDRIAL ENOLASE SUPERFAMILY MEMBER 1"/>
    <property type="match status" value="1"/>
</dbReference>
<dbReference type="Pfam" id="PF02746">
    <property type="entry name" value="MR_MLE_N"/>
    <property type="match status" value="1"/>
</dbReference>
<accession>A0A9X3E6E6</accession>
<dbReference type="InterPro" id="IPR013342">
    <property type="entry name" value="Mandelate_racemase_C"/>
</dbReference>
<dbReference type="GO" id="GO:0000287">
    <property type="term" value="F:magnesium ion binding"/>
    <property type="evidence" value="ECO:0007669"/>
    <property type="project" value="TreeGrafter"/>
</dbReference>
<evidence type="ECO:0000256" key="1">
    <source>
        <dbReference type="ARBA" id="ARBA00001946"/>
    </source>
</evidence>
<dbReference type="InterPro" id="IPR036849">
    <property type="entry name" value="Enolase-like_C_sf"/>
</dbReference>
<dbReference type="InterPro" id="IPR029017">
    <property type="entry name" value="Enolase-like_N"/>
</dbReference>
<feature type="domain" description="Mandelate racemase/muconate lactonizing enzyme C-terminal" evidence="4">
    <location>
        <begin position="150"/>
        <end position="247"/>
    </location>
</feature>
<dbReference type="SMART" id="SM00922">
    <property type="entry name" value="MR_MLE"/>
    <property type="match status" value="1"/>
</dbReference>
<dbReference type="Pfam" id="PF13378">
    <property type="entry name" value="MR_MLE_C"/>
    <property type="match status" value="1"/>
</dbReference>
<dbReference type="PANTHER" id="PTHR13794">
    <property type="entry name" value="ENOLASE SUPERFAMILY, MANDELATE RACEMASE"/>
    <property type="match status" value="1"/>
</dbReference>
<dbReference type="SUPFAM" id="SSF54826">
    <property type="entry name" value="Enolase N-terminal domain-like"/>
    <property type="match status" value="1"/>
</dbReference>
<dbReference type="SFLD" id="SFLDG00179">
    <property type="entry name" value="mandelate_racemase"/>
    <property type="match status" value="1"/>
</dbReference>
<dbReference type="GO" id="GO:0016853">
    <property type="term" value="F:isomerase activity"/>
    <property type="evidence" value="ECO:0007669"/>
    <property type="project" value="InterPro"/>
</dbReference>
<dbReference type="Proteomes" id="UP001144805">
    <property type="component" value="Unassembled WGS sequence"/>
</dbReference>
<protein>
    <submittedName>
        <fullName evidence="5">Mandelate racemase/muconate lactonizing enzyme family protein</fullName>
    </submittedName>
</protein>
<dbReference type="GO" id="GO:0016836">
    <property type="term" value="F:hydro-lyase activity"/>
    <property type="evidence" value="ECO:0007669"/>
    <property type="project" value="TreeGrafter"/>
</dbReference>
<dbReference type="EMBL" id="JAPKNK010000005">
    <property type="protein sequence ID" value="MCX5570403.1"/>
    <property type="molecule type" value="Genomic_DNA"/>
</dbReference>
<dbReference type="GO" id="GO:0019388">
    <property type="term" value="P:galactose catabolic process"/>
    <property type="evidence" value="ECO:0007669"/>
    <property type="project" value="InterPro"/>
</dbReference>
<dbReference type="InterPro" id="IPR046945">
    <property type="entry name" value="RHMD-like"/>
</dbReference>